<reference evidence="3 4" key="1">
    <citation type="submission" date="2018-07" db="EMBL/GenBank/DDBJ databases">
        <title>Genome sequence of Erythrobacter strain YH-07, an antagonistic bacterium isolated from Yellow Sea.</title>
        <authorList>
            <person name="Tang T."/>
            <person name="Liu Q."/>
            <person name="Sun X."/>
        </authorList>
    </citation>
    <scope>NUCLEOTIDE SEQUENCE [LARGE SCALE GENOMIC DNA]</scope>
    <source>
        <strain evidence="3 4">YH-07</strain>
        <plasmid evidence="3 4">unnamed</plasmid>
    </source>
</reference>
<protein>
    <submittedName>
        <fullName evidence="3">Flagellar biosynthesis protein FlgB</fullName>
    </submittedName>
</protein>
<geneLocation type="plasmid" evidence="3 4">
    <name>unnamed</name>
</geneLocation>
<evidence type="ECO:0000259" key="2">
    <source>
        <dbReference type="Pfam" id="PF00460"/>
    </source>
</evidence>
<keyword evidence="3" id="KW-0614">Plasmid</keyword>
<dbReference type="Proteomes" id="UP000254508">
    <property type="component" value="Plasmid unnamed"/>
</dbReference>
<sequence length="123" mass="13172">MENLANRQNVVAENIANGDTPGYKAREVEEPTFAGMVDQSAGPKVARPRVQISGAMKALGASHLGGSHIILDQNVTEVKPDGNNVTLEEQVLKMGSIQADFTAMTNLYTKSQKMMKTALGRGN</sequence>
<comment type="subcellular location">
    <subcellularLocation>
        <location evidence="1">Bacterial flagellum basal body</location>
    </subcellularLocation>
</comment>
<dbReference type="OrthoDB" id="9788334at2"/>
<dbReference type="Pfam" id="PF00460">
    <property type="entry name" value="Flg_bb_rod"/>
    <property type="match status" value="1"/>
</dbReference>
<accession>A0A345YJP9</accession>
<gene>
    <name evidence="3" type="ORF">DVR09_14595</name>
</gene>
<evidence type="ECO:0000313" key="4">
    <source>
        <dbReference type="Proteomes" id="UP000254508"/>
    </source>
</evidence>
<dbReference type="GO" id="GO:0009425">
    <property type="term" value="C:bacterial-type flagellum basal body"/>
    <property type="evidence" value="ECO:0007669"/>
    <property type="project" value="UniProtKB-SubCell"/>
</dbReference>
<keyword evidence="4" id="KW-1185">Reference proteome</keyword>
<keyword evidence="3" id="KW-0969">Cilium</keyword>
<dbReference type="AlphaFoldDB" id="A0A345YJP9"/>
<dbReference type="KEGG" id="err:DVR09_14595"/>
<keyword evidence="3" id="KW-0966">Cell projection</keyword>
<dbReference type="InterPro" id="IPR001444">
    <property type="entry name" value="Flag_bb_rod_N"/>
</dbReference>
<evidence type="ECO:0000256" key="1">
    <source>
        <dbReference type="ARBA" id="ARBA00004117"/>
    </source>
</evidence>
<name>A0A345YJP9_9SPHN</name>
<feature type="domain" description="Flagellar basal body rod protein N-terminal" evidence="2">
    <location>
        <begin position="2"/>
        <end position="24"/>
    </location>
</feature>
<organism evidence="3 4">
    <name type="scientific">Erythrobacter aureus</name>
    <dbReference type="NCBI Taxonomy" id="2182384"/>
    <lineage>
        <taxon>Bacteria</taxon>
        <taxon>Pseudomonadati</taxon>
        <taxon>Pseudomonadota</taxon>
        <taxon>Alphaproteobacteria</taxon>
        <taxon>Sphingomonadales</taxon>
        <taxon>Erythrobacteraceae</taxon>
        <taxon>Erythrobacter/Porphyrobacter group</taxon>
        <taxon>Erythrobacter</taxon>
    </lineage>
</organism>
<proteinExistence type="predicted"/>
<dbReference type="EMBL" id="CP031358">
    <property type="protein sequence ID" value="AXK44151.1"/>
    <property type="molecule type" value="Genomic_DNA"/>
</dbReference>
<evidence type="ECO:0000313" key="3">
    <source>
        <dbReference type="EMBL" id="AXK44151.1"/>
    </source>
</evidence>
<keyword evidence="3" id="KW-0282">Flagellum</keyword>